<dbReference type="EMBL" id="BAAAQT010000006">
    <property type="protein sequence ID" value="GAA2174536.1"/>
    <property type="molecule type" value="Genomic_DNA"/>
</dbReference>
<reference evidence="2" key="1">
    <citation type="journal article" date="2019" name="Int. J. Syst. Evol. Microbiol.">
        <title>The Global Catalogue of Microorganisms (GCM) 10K type strain sequencing project: providing services to taxonomists for standard genome sequencing and annotation.</title>
        <authorList>
            <consortium name="The Broad Institute Genomics Platform"/>
            <consortium name="The Broad Institute Genome Sequencing Center for Infectious Disease"/>
            <person name="Wu L."/>
            <person name="Ma J."/>
        </authorList>
    </citation>
    <scope>NUCLEOTIDE SEQUENCE [LARGE SCALE GENOMIC DNA]</scope>
    <source>
        <strain evidence="2">JCM 16026</strain>
    </source>
</reference>
<sequence length="166" mass="17901">MLAWALQPRIEPWEQTATVTGDVPGAVAGWDREQLVNAAIVLQAGEDLGLSDRDRTIAVMTAMGESSLVVVDFGDAAGPDSRGLFQQRTSWGPYEVRMDAYGSAVLFYQALDDVAQRDAMAPTLVAHAVQVNQDPLHYEPYWDDAVAVVAALEAARIDVEVTQVGA</sequence>
<evidence type="ECO:0000313" key="2">
    <source>
        <dbReference type="Proteomes" id="UP001501599"/>
    </source>
</evidence>
<evidence type="ECO:0000313" key="1">
    <source>
        <dbReference type="EMBL" id="GAA2174536.1"/>
    </source>
</evidence>
<proteinExistence type="predicted"/>
<name>A0ABP5MP06_9MICO</name>
<organism evidence="1 2">
    <name type="scientific">Agrococcus versicolor</name>
    <dbReference type="NCBI Taxonomy" id="501482"/>
    <lineage>
        <taxon>Bacteria</taxon>
        <taxon>Bacillati</taxon>
        <taxon>Actinomycetota</taxon>
        <taxon>Actinomycetes</taxon>
        <taxon>Micrococcales</taxon>
        <taxon>Microbacteriaceae</taxon>
        <taxon>Agrococcus</taxon>
    </lineage>
</organism>
<keyword evidence="2" id="KW-1185">Reference proteome</keyword>
<dbReference type="Proteomes" id="UP001501599">
    <property type="component" value="Unassembled WGS sequence"/>
</dbReference>
<protein>
    <submittedName>
        <fullName evidence="1">Uncharacterized protein</fullName>
    </submittedName>
</protein>
<gene>
    <name evidence="1" type="ORF">GCM10009846_20860</name>
</gene>
<accession>A0ABP5MP06</accession>
<comment type="caution">
    <text evidence="1">The sequence shown here is derived from an EMBL/GenBank/DDBJ whole genome shotgun (WGS) entry which is preliminary data.</text>
</comment>